<protein>
    <submittedName>
        <fullName evidence="1">Uncharacterized protein</fullName>
    </submittedName>
</protein>
<keyword evidence="2" id="KW-1185">Reference proteome</keyword>
<sequence length="63" mass="7418">MICRSLSNHRTHKISLTVDAMALYSASAEERETRDCFLDFQEIGVPPKRRRYPVLDRFTSSWE</sequence>
<dbReference type="InParanoid" id="A0A251VFG1"/>
<name>A0A251VFG1_HELAN</name>
<dbReference type="Proteomes" id="UP000215914">
    <property type="component" value="Chromosome 2"/>
</dbReference>
<organism evidence="1 2">
    <name type="scientific">Helianthus annuus</name>
    <name type="common">Common sunflower</name>
    <dbReference type="NCBI Taxonomy" id="4232"/>
    <lineage>
        <taxon>Eukaryota</taxon>
        <taxon>Viridiplantae</taxon>
        <taxon>Streptophyta</taxon>
        <taxon>Embryophyta</taxon>
        <taxon>Tracheophyta</taxon>
        <taxon>Spermatophyta</taxon>
        <taxon>Magnoliopsida</taxon>
        <taxon>eudicotyledons</taxon>
        <taxon>Gunneridae</taxon>
        <taxon>Pentapetalae</taxon>
        <taxon>asterids</taxon>
        <taxon>campanulids</taxon>
        <taxon>Asterales</taxon>
        <taxon>Asteraceae</taxon>
        <taxon>Asteroideae</taxon>
        <taxon>Heliantheae alliance</taxon>
        <taxon>Heliantheae</taxon>
        <taxon>Helianthus</taxon>
    </lineage>
</organism>
<reference evidence="2" key="1">
    <citation type="journal article" date="2017" name="Nature">
        <title>The sunflower genome provides insights into oil metabolism, flowering and Asterid evolution.</title>
        <authorList>
            <person name="Badouin H."/>
            <person name="Gouzy J."/>
            <person name="Grassa C.J."/>
            <person name="Murat F."/>
            <person name="Staton S.E."/>
            <person name="Cottret L."/>
            <person name="Lelandais-Briere C."/>
            <person name="Owens G.L."/>
            <person name="Carrere S."/>
            <person name="Mayjonade B."/>
            <person name="Legrand L."/>
            <person name="Gill N."/>
            <person name="Kane N.C."/>
            <person name="Bowers J.E."/>
            <person name="Hubner S."/>
            <person name="Bellec A."/>
            <person name="Berard A."/>
            <person name="Berges H."/>
            <person name="Blanchet N."/>
            <person name="Boniface M.C."/>
            <person name="Brunel D."/>
            <person name="Catrice O."/>
            <person name="Chaidir N."/>
            <person name="Claudel C."/>
            <person name="Donnadieu C."/>
            <person name="Faraut T."/>
            <person name="Fievet G."/>
            <person name="Helmstetter N."/>
            <person name="King M."/>
            <person name="Knapp S.J."/>
            <person name="Lai Z."/>
            <person name="Le Paslier M.C."/>
            <person name="Lippi Y."/>
            <person name="Lorenzon L."/>
            <person name="Mandel J.R."/>
            <person name="Marage G."/>
            <person name="Marchand G."/>
            <person name="Marquand E."/>
            <person name="Bret-Mestries E."/>
            <person name="Morien E."/>
            <person name="Nambeesan S."/>
            <person name="Nguyen T."/>
            <person name="Pegot-Espagnet P."/>
            <person name="Pouilly N."/>
            <person name="Raftis F."/>
            <person name="Sallet E."/>
            <person name="Schiex T."/>
            <person name="Thomas J."/>
            <person name="Vandecasteele C."/>
            <person name="Vares D."/>
            <person name="Vear F."/>
            <person name="Vautrin S."/>
            <person name="Crespi M."/>
            <person name="Mangin B."/>
            <person name="Burke J.M."/>
            <person name="Salse J."/>
            <person name="Munos S."/>
            <person name="Vincourt P."/>
            <person name="Rieseberg L.H."/>
            <person name="Langlade N.B."/>
        </authorList>
    </citation>
    <scope>NUCLEOTIDE SEQUENCE [LARGE SCALE GENOMIC DNA]</scope>
    <source>
        <strain evidence="2">cv. SF193</strain>
    </source>
</reference>
<dbReference type="EMBL" id="CM007891">
    <property type="protein sequence ID" value="OTG34315.1"/>
    <property type="molecule type" value="Genomic_DNA"/>
</dbReference>
<evidence type="ECO:0000313" key="1">
    <source>
        <dbReference type="EMBL" id="OTG34315.1"/>
    </source>
</evidence>
<dbReference type="AlphaFoldDB" id="A0A251VFG1"/>
<proteinExistence type="predicted"/>
<evidence type="ECO:0000313" key="2">
    <source>
        <dbReference type="Proteomes" id="UP000215914"/>
    </source>
</evidence>
<gene>
    <name evidence="1" type="ORF">HannXRQ_Chr02g0044401</name>
</gene>
<accession>A0A251VFG1</accession>